<dbReference type="Pfam" id="PF01648">
    <property type="entry name" value="ACPS"/>
    <property type="match status" value="1"/>
</dbReference>
<reference evidence="4" key="1">
    <citation type="submission" date="2020-10" db="EMBL/GenBank/DDBJ databases">
        <authorList>
            <person name="Gilroy R."/>
        </authorList>
    </citation>
    <scope>NUCLEOTIDE SEQUENCE</scope>
    <source>
        <strain evidence="4">CHK123-3438</strain>
    </source>
</reference>
<protein>
    <submittedName>
        <fullName evidence="4">4'-phosphopantetheinyl transferase superfamily protein</fullName>
    </submittedName>
</protein>
<accession>A0A9D1GKL2</accession>
<evidence type="ECO:0000256" key="1">
    <source>
        <dbReference type="ARBA" id="ARBA00010990"/>
    </source>
</evidence>
<dbReference type="EMBL" id="DVKS01000135">
    <property type="protein sequence ID" value="HIT41984.1"/>
    <property type="molecule type" value="Genomic_DNA"/>
</dbReference>
<dbReference type="Gene3D" id="3.90.470.20">
    <property type="entry name" value="4'-phosphopantetheinyl transferase domain"/>
    <property type="match status" value="2"/>
</dbReference>
<evidence type="ECO:0000313" key="5">
    <source>
        <dbReference type="Proteomes" id="UP000886860"/>
    </source>
</evidence>
<organism evidence="4 5">
    <name type="scientific">Candidatus Caccovicinus merdipullorum</name>
    <dbReference type="NCBI Taxonomy" id="2840724"/>
    <lineage>
        <taxon>Bacteria</taxon>
        <taxon>Bacillati</taxon>
        <taxon>Bacillota</taxon>
        <taxon>Clostridia</taxon>
        <taxon>Eubacteriales</taxon>
        <taxon>Candidatus Caccovicinus</taxon>
    </lineage>
</organism>
<dbReference type="InterPro" id="IPR050559">
    <property type="entry name" value="P-Pant_transferase_sf"/>
</dbReference>
<dbReference type="Proteomes" id="UP000886860">
    <property type="component" value="Unassembled WGS sequence"/>
</dbReference>
<dbReference type="GO" id="GO:0008897">
    <property type="term" value="F:holo-[acyl-carrier-protein] synthase activity"/>
    <property type="evidence" value="ECO:0007669"/>
    <property type="project" value="InterPro"/>
</dbReference>
<gene>
    <name evidence="4" type="ORF">IAB60_07815</name>
</gene>
<dbReference type="SUPFAM" id="SSF56214">
    <property type="entry name" value="4'-phosphopantetheinyl transferase"/>
    <property type="match status" value="2"/>
</dbReference>
<dbReference type="AlphaFoldDB" id="A0A9D1GKL2"/>
<dbReference type="GO" id="GO:0005829">
    <property type="term" value="C:cytosol"/>
    <property type="evidence" value="ECO:0007669"/>
    <property type="project" value="TreeGrafter"/>
</dbReference>
<dbReference type="GO" id="GO:0000287">
    <property type="term" value="F:magnesium ion binding"/>
    <property type="evidence" value="ECO:0007669"/>
    <property type="project" value="InterPro"/>
</dbReference>
<dbReference type="InterPro" id="IPR037143">
    <property type="entry name" value="4-PPantetheinyl_Trfase_dom_sf"/>
</dbReference>
<evidence type="ECO:0000256" key="2">
    <source>
        <dbReference type="ARBA" id="ARBA00022679"/>
    </source>
</evidence>
<evidence type="ECO:0000259" key="3">
    <source>
        <dbReference type="Pfam" id="PF01648"/>
    </source>
</evidence>
<name>A0A9D1GKL2_9FIRM</name>
<dbReference type="PANTHER" id="PTHR12215:SF10">
    <property type="entry name" value="L-AMINOADIPATE-SEMIALDEHYDE DEHYDROGENASE-PHOSPHOPANTETHEINYL TRANSFERASE"/>
    <property type="match status" value="1"/>
</dbReference>
<evidence type="ECO:0000313" key="4">
    <source>
        <dbReference type="EMBL" id="HIT41984.1"/>
    </source>
</evidence>
<proteinExistence type="inferred from homology"/>
<comment type="caution">
    <text evidence="4">The sequence shown here is derived from an EMBL/GenBank/DDBJ whole genome shotgun (WGS) entry which is preliminary data.</text>
</comment>
<dbReference type="GO" id="GO:0019878">
    <property type="term" value="P:lysine biosynthetic process via aminoadipic acid"/>
    <property type="evidence" value="ECO:0007669"/>
    <property type="project" value="TreeGrafter"/>
</dbReference>
<sequence length="231" mass="26849">MIYVRKFLRPEGIKGKDKYRLEHESGLRLLADALKTWPGFPQIKPEELEGLIARKEGGKPYFPDFPQVHFNISHSQDVAVCAVGSAPLGVDVEKIRPVSQNLARHMLTEGERRLMEAFHEDERNREMICLWTLKESLGKALGIGLGLNFRRTEFMLKPWKICGDPETMRIRGNTEIEFRFLSEQGDKERRIFPEQWHFFQTVWEDGYVISYCGREAAVSYSQRHWTGTECS</sequence>
<comment type="similarity">
    <text evidence="1">Belongs to the P-Pant transferase superfamily. Gsp/Sfp/HetI/AcpT family.</text>
</comment>
<dbReference type="PANTHER" id="PTHR12215">
    <property type="entry name" value="PHOSPHOPANTETHEINE TRANSFERASE"/>
    <property type="match status" value="1"/>
</dbReference>
<feature type="domain" description="4'-phosphopantetheinyl transferase" evidence="3">
    <location>
        <begin position="87"/>
        <end position="159"/>
    </location>
</feature>
<reference evidence="4" key="2">
    <citation type="journal article" date="2021" name="PeerJ">
        <title>Extensive microbial diversity within the chicken gut microbiome revealed by metagenomics and culture.</title>
        <authorList>
            <person name="Gilroy R."/>
            <person name="Ravi A."/>
            <person name="Getino M."/>
            <person name="Pursley I."/>
            <person name="Horton D.L."/>
            <person name="Alikhan N.F."/>
            <person name="Baker D."/>
            <person name="Gharbi K."/>
            <person name="Hall N."/>
            <person name="Watson M."/>
            <person name="Adriaenssens E.M."/>
            <person name="Foster-Nyarko E."/>
            <person name="Jarju S."/>
            <person name="Secka A."/>
            <person name="Antonio M."/>
            <person name="Oren A."/>
            <person name="Chaudhuri R.R."/>
            <person name="La Ragione R."/>
            <person name="Hildebrand F."/>
            <person name="Pallen M.J."/>
        </authorList>
    </citation>
    <scope>NUCLEOTIDE SEQUENCE</scope>
    <source>
        <strain evidence="4">CHK123-3438</strain>
    </source>
</reference>
<keyword evidence="2 4" id="KW-0808">Transferase</keyword>
<dbReference type="InterPro" id="IPR008278">
    <property type="entry name" value="4-PPantetheinyl_Trfase_dom"/>
</dbReference>